<protein>
    <submittedName>
        <fullName evidence="1">Uncharacterized protein</fullName>
    </submittedName>
</protein>
<organism evidence="1 2">
    <name type="scientific">Streptomyces griseoluteus</name>
    <dbReference type="NCBI Taxonomy" id="29306"/>
    <lineage>
        <taxon>Bacteria</taxon>
        <taxon>Bacillati</taxon>
        <taxon>Actinomycetota</taxon>
        <taxon>Actinomycetes</taxon>
        <taxon>Kitasatosporales</taxon>
        <taxon>Streptomycetaceae</taxon>
        <taxon>Streptomyces</taxon>
    </lineage>
</organism>
<proteinExistence type="predicted"/>
<reference evidence="1 2" key="1">
    <citation type="submission" date="2019-04" db="EMBL/GenBank/DDBJ databases">
        <title>Streptomyces sp. nov. Bv016 isolated from bark of Buahinia variegata.</title>
        <authorList>
            <person name="Kanchanasin P."/>
            <person name="Tanasupawat S."/>
            <person name="Yuki M."/>
            <person name="Kudo T."/>
        </authorList>
    </citation>
    <scope>NUCLEOTIDE SEQUENCE [LARGE SCALE GENOMIC DNA]</scope>
    <source>
        <strain evidence="1 2">JCM 4765</strain>
    </source>
</reference>
<gene>
    <name evidence="1" type="ORF">E5082_30000</name>
</gene>
<evidence type="ECO:0000313" key="2">
    <source>
        <dbReference type="Proteomes" id="UP000298513"/>
    </source>
</evidence>
<dbReference type="Proteomes" id="UP000298513">
    <property type="component" value="Unassembled WGS sequence"/>
</dbReference>
<accession>A0A4Z1CZ15</accession>
<keyword evidence="2" id="KW-1185">Reference proteome</keyword>
<dbReference type="RefSeq" id="WP_135794402.1">
    <property type="nucleotide sequence ID" value="NZ_JBEPFF010000027.1"/>
</dbReference>
<dbReference type="EMBL" id="SRRU01000015">
    <property type="protein sequence ID" value="TGN74349.1"/>
    <property type="molecule type" value="Genomic_DNA"/>
</dbReference>
<dbReference type="InterPro" id="IPR045592">
    <property type="entry name" value="DUF6461"/>
</dbReference>
<sequence>MTDGTTWLADRQSIAFGGYHVVLARGLSPEELAKRLAAALRYDTEHIVVPVGDHTGTSLLELMDDYDDVGLRLGSVGDWTYAVAYGGWQAEFGPLTPVSRDGAHVCLLEYEEENGKPVPPQFAYFHDGRLLAAFNLHLDGSWGYEKVEGDPDIAARLQERLTAAGLPDLERNRREVHRAALGVVEEFFGLALPREPIVSGTLPTVLLEPA</sequence>
<dbReference type="Pfam" id="PF20062">
    <property type="entry name" value="DUF6461"/>
    <property type="match status" value="1"/>
</dbReference>
<evidence type="ECO:0000313" key="1">
    <source>
        <dbReference type="EMBL" id="TGN74349.1"/>
    </source>
</evidence>
<dbReference type="AlphaFoldDB" id="A0A4Z1CZ15"/>
<name>A0A4Z1CZ15_STRGP</name>
<comment type="caution">
    <text evidence="1">The sequence shown here is derived from an EMBL/GenBank/DDBJ whole genome shotgun (WGS) entry which is preliminary data.</text>
</comment>